<evidence type="ECO:0000313" key="1">
    <source>
        <dbReference type="EMBL" id="KAE8674191.1"/>
    </source>
</evidence>
<keyword evidence="2" id="KW-1185">Reference proteome</keyword>
<protein>
    <submittedName>
        <fullName evidence="1">Uncharacterized protein</fullName>
    </submittedName>
</protein>
<dbReference type="AlphaFoldDB" id="A0A6A2XEI8"/>
<accession>A0A6A2XEI8</accession>
<gene>
    <name evidence="1" type="ORF">F3Y22_tig00111769pilonHSYRG00557</name>
</gene>
<evidence type="ECO:0000313" key="2">
    <source>
        <dbReference type="Proteomes" id="UP000436088"/>
    </source>
</evidence>
<proteinExistence type="predicted"/>
<organism evidence="1 2">
    <name type="scientific">Hibiscus syriacus</name>
    <name type="common">Rose of Sharon</name>
    <dbReference type="NCBI Taxonomy" id="106335"/>
    <lineage>
        <taxon>Eukaryota</taxon>
        <taxon>Viridiplantae</taxon>
        <taxon>Streptophyta</taxon>
        <taxon>Embryophyta</taxon>
        <taxon>Tracheophyta</taxon>
        <taxon>Spermatophyta</taxon>
        <taxon>Magnoliopsida</taxon>
        <taxon>eudicotyledons</taxon>
        <taxon>Gunneridae</taxon>
        <taxon>Pentapetalae</taxon>
        <taxon>rosids</taxon>
        <taxon>malvids</taxon>
        <taxon>Malvales</taxon>
        <taxon>Malvaceae</taxon>
        <taxon>Malvoideae</taxon>
        <taxon>Hibiscus</taxon>
    </lineage>
</organism>
<dbReference type="EMBL" id="VEPZ02001421">
    <property type="protein sequence ID" value="KAE8674191.1"/>
    <property type="molecule type" value="Genomic_DNA"/>
</dbReference>
<comment type="caution">
    <text evidence="1">The sequence shown here is derived from an EMBL/GenBank/DDBJ whole genome shotgun (WGS) entry which is preliminary data.</text>
</comment>
<name>A0A6A2XEI8_HIBSY</name>
<reference evidence="1" key="1">
    <citation type="submission" date="2019-09" db="EMBL/GenBank/DDBJ databases">
        <title>Draft genome information of white flower Hibiscus syriacus.</title>
        <authorList>
            <person name="Kim Y.-M."/>
        </authorList>
    </citation>
    <scope>NUCLEOTIDE SEQUENCE [LARGE SCALE GENOMIC DNA]</scope>
    <source>
        <strain evidence="1">YM2019G1</strain>
    </source>
</reference>
<dbReference type="Proteomes" id="UP000436088">
    <property type="component" value="Unassembled WGS sequence"/>
</dbReference>
<sequence>MPETDIATAKPSLQGPLVPARVQVLSNTWKSSPLPTRINFHVGHQENHCGKLQVRAVATLKPKFPKQDGTAIRHNLEVIQALHQISSALWRPETRMMKWTRGKS</sequence>